<keyword evidence="7 9" id="KW-0687">Ribonucleoprotein</keyword>
<keyword evidence="3 9" id="KW-0167">Capsid protein</keyword>
<keyword evidence="5 9" id="KW-0694">RNA-binding</keyword>
<comment type="function">
    <text evidence="9">Encapsidates the genome, protecting it from nucleases. The encapsidated genomic RNA is termed the nucleocapsid (NC) and serves as template for viral transcription and replication.</text>
</comment>
<evidence type="ECO:0000256" key="5">
    <source>
        <dbReference type="ARBA" id="ARBA00022884"/>
    </source>
</evidence>
<evidence type="ECO:0000256" key="8">
    <source>
        <dbReference type="ARBA" id="ARBA00033344"/>
    </source>
</evidence>
<comment type="similarity">
    <text evidence="9">Belongs to the nucleorhabdovirus nucleocapsid protein family.</text>
</comment>
<evidence type="ECO:0000256" key="2">
    <source>
        <dbReference type="ARBA" id="ARBA00022497"/>
    </source>
</evidence>
<evidence type="ECO:0000256" key="4">
    <source>
        <dbReference type="ARBA" id="ARBA00022844"/>
    </source>
</evidence>
<evidence type="ECO:0000256" key="7">
    <source>
        <dbReference type="ARBA" id="ARBA00023274"/>
    </source>
</evidence>
<evidence type="ECO:0000256" key="1">
    <source>
        <dbReference type="ARBA" id="ARBA00014389"/>
    </source>
</evidence>
<comment type="subunit">
    <text evidence="9">Homomultimerizes to form the nucleocapsid. Binds to viral genomic RNA.</text>
</comment>
<proteinExistence type="inferred from homology"/>
<keyword evidence="4 9" id="KW-0946">Virion</keyword>
<dbReference type="InterPro" id="IPR004902">
    <property type="entry name" value="Rhabdo_ncap_2"/>
</dbReference>
<dbReference type="EMBL" id="BK061765">
    <property type="protein sequence ID" value="DAZ90708.1"/>
    <property type="molecule type" value="Viral_cRNA"/>
</dbReference>
<sequence>MAQAPAPPAPNPDSNKLPKGFKLVINEKYKNAPKIAAAGVSKMDWTDNKLRNLGGLELVDIPVDDIATKALPLMSALVEGVSEQHVGQMLQVAWSLRGPSGDERSFDDSRKLFQGSRFKKSDSLPNTVMVPTGLTADIKVSNDATMNGKAVAYICCSLLRMFTKSPENYAKAWDHITNSFYKFYQVNFPLTNFKPNPSVLSQISMMLQTKMVFKSTLAGFLYSFYNVGNDKGLCRMLFEQHVACTGMHSYSLFIRACAASHLDPSELMSLIDHRYTRNALEAIFQILSDFEDNPSPERELRTWKYARLYDETNFAVLQTRNCKELTCVLAYLCENFGIQGNGNILSIAQLSNLPDHPKEMFKKVADRVYQYATSGDDATYGNKIWG</sequence>
<evidence type="ECO:0000256" key="9">
    <source>
        <dbReference type="RuleBase" id="RU369108"/>
    </source>
</evidence>
<organism evidence="10">
    <name type="scientific">Didymochlaena virus 1</name>
    <dbReference type="NCBI Taxonomy" id="2977966"/>
    <lineage>
        <taxon>Viruses</taxon>
        <taxon>Riboviria</taxon>
        <taxon>Orthornavirae</taxon>
        <taxon>Negarnaviricota</taxon>
        <taxon>Haploviricotina</taxon>
        <taxon>Monjiviricetes</taxon>
        <taxon>Mononegavirales</taxon>
        <taxon>Rhabdoviridae</taxon>
        <taxon>Betarhabdovirinae</taxon>
        <taxon>Varicosavirus</taxon>
        <taxon>Varicosavirus didymochlaenae</taxon>
    </lineage>
</organism>
<keyword evidence="2 9" id="KW-1139">Helical capsid protein</keyword>
<dbReference type="Pfam" id="PF03216">
    <property type="entry name" value="Rhabdo_ncap_2"/>
    <property type="match status" value="1"/>
</dbReference>
<accession>A0A9N7AB00</accession>
<keyword evidence="9" id="KW-1035">Host cytoplasm</keyword>
<protein>
    <recommendedName>
        <fullName evidence="1 9">Nucleoprotein</fullName>
        <shortName evidence="9">NP</shortName>
        <shortName evidence="9">Protein N</shortName>
    </recommendedName>
    <alternativeName>
        <fullName evidence="8 9">Nucleocapsid protein</fullName>
    </alternativeName>
</protein>
<dbReference type="GO" id="GO:1990904">
    <property type="term" value="C:ribonucleoprotein complex"/>
    <property type="evidence" value="ECO:0007669"/>
    <property type="project" value="UniProtKB-UniRule"/>
</dbReference>
<dbReference type="GO" id="GO:0019013">
    <property type="term" value="C:viral nucleocapsid"/>
    <property type="evidence" value="ECO:0007669"/>
    <property type="project" value="UniProtKB-UniRule"/>
</dbReference>
<comment type="subcellular location">
    <subcellularLocation>
        <location evidence="9">Virion</location>
    </subcellularLocation>
    <subcellularLocation>
        <location evidence="9">Host cytoplasm</location>
    </subcellularLocation>
</comment>
<evidence type="ECO:0000256" key="3">
    <source>
        <dbReference type="ARBA" id="ARBA00022561"/>
    </source>
</evidence>
<evidence type="ECO:0000256" key="6">
    <source>
        <dbReference type="ARBA" id="ARBA00023086"/>
    </source>
</evidence>
<dbReference type="GO" id="GO:0003723">
    <property type="term" value="F:RNA binding"/>
    <property type="evidence" value="ECO:0007669"/>
    <property type="project" value="UniProtKB-UniRule"/>
</dbReference>
<dbReference type="GO" id="GO:0019029">
    <property type="term" value="C:helical viral capsid"/>
    <property type="evidence" value="ECO:0007669"/>
    <property type="project" value="UniProtKB-UniRule"/>
</dbReference>
<evidence type="ECO:0000313" key="10">
    <source>
        <dbReference type="EMBL" id="DAZ90708.1"/>
    </source>
</evidence>
<keyword evidence="6 9" id="KW-0543">Viral nucleoprotein</keyword>
<dbReference type="GO" id="GO:0030430">
    <property type="term" value="C:host cell cytoplasm"/>
    <property type="evidence" value="ECO:0007669"/>
    <property type="project" value="UniProtKB-SubCell"/>
</dbReference>
<reference evidence="10" key="1">
    <citation type="journal article" date="2022" name="bioRxiv">
        <title>Unlocking the hidden genetic diversity of varicosaviruses, the neglected plant rhabdoviruses.</title>
        <authorList>
            <person name="Bejerman N."/>
            <person name="Dietzgen R.G."/>
            <person name="Debat H."/>
        </authorList>
    </citation>
    <scope>NUCLEOTIDE SEQUENCE</scope>
</reference>
<name>A0A9N7AB00_9RHAB</name>